<dbReference type="EMBL" id="KV878128">
    <property type="protein sequence ID" value="OJJ01755.1"/>
    <property type="molecule type" value="Genomic_DNA"/>
</dbReference>
<evidence type="ECO:0000256" key="4">
    <source>
        <dbReference type="ARBA" id="ARBA00012437"/>
    </source>
</evidence>
<dbReference type="Pfam" id="PF14683">
    <property type="entry name" value="CBM-like"/>
    <property type="match status" value="1"/>
</dbReference>
<dbReference type="Pfam" id="PF14686">
    <property type="entry name" value="fn3_3"/>
    <property type="match status" value="1"/>
</dbReference>
<evidence type="ECO:0000256" key="6">
    <source>
        <dbReference type="ARBA" id="ARBA00022729"/>
    </source>
</evidence>
<dbReference type="SUPFAM" id="SSF49452">
    <property type="entry name" value="Starch-binding domain-like"/>
    <property type="match status" value="1"/>
</dbReference>
<evidence type="ECO:0000256" key="2">
    <source>
        <dbReference type="ARBA" id="ARBA00004613"/>
    </source>
</evidence>
<dbReference type="PANTHER" id="PTHR32018:SF9">
    <property type="entry name" value="RHAMNOGALACTURONATE LYASE B"/>
    <property type="match status" value="1"/>
</dbReference>
<evidence type="ECO:0000256" key="1">
    <source>
        <dbReference type="ARBA" id="ARBA00001324"/>
    </source>
</evidence>
<dbReference type="VEuPathDB" id="FungiDB:ASPVEDRAFT_130540"/>
<dbReference type="InterPro" id="IPR013784">
    <property type="entry name" value="Carb-bd-like_fold"/>
</dbReference>
<sequence length="663" mass="74029">MRVAKSLSLGVAWASAVHAALTATEDDSSITLENNRLRAIFDKEKGSIVDIYLDGQDFLGEQDGSTGIGPYLDCYCTPSGFYTAGSTNPITELVQGTDSTGTKYAGIILNDTYTPTGQEFQQYWFLRDGETGFHMFSRLAYYNETTPFLRNLQEFRTLLRPNTDLWTHLSSSDIQTAPLPSEEAIDQQTDVQDATWSFNNTPSDAYYKQFSEYFTKYTFSNQWRDNDVHGMYADGSTSDGITYGAWLVMNTKDTYYGSQGPLHSDLTVDGIVYNYIVSNHHGEGTPNITNGFDRTFGPQFYLFNGGESASLETLRDEARDIARPDWNVEFYDSIAKHVIGYVPSSQRGSVKGSINLPQNAKNAIAILTVDGQYFQDNSAVPSSYQYWAEIDKNGHFSIDHVIEGKYRLTVYADGIFGDFIRDGIAIKAGKPTTIKEKWIAESAGTEIWRLGTPDKSSGEFRRGLARDTTHPLQPPEYLIYWGAYDWTSDFPNGIDYTIGESDPALDFNTVHWSVFGPTADNPVAEYNTTHDWKIRFPLTAKQLHARKTATLTIQLAGAKAASGNTDVYNASEPYVNLPLESYINDNEEPLTMVIGFNQSSSCIVRSAVSCYQVSSRLEFPAEWLKVGENLLTLHLPYNATDTETAVLPASVYVQYDALRLEVK</sequence>
<accession>A0A1L9PJZ2</accession>
<dbReference type="GO" id="GO:0000272">
    <property type="term" value="P:polysaccharide catabolic process"/>
    <property type="evidence" value="ECO:0007669"/>
    <property type="project" value="UniProtKB-KW"/>
</dbReference>
<dbReference type="InterPro" id="IPR029413">
    <property type="entry name" value="RG-lyase_II"/>
</dbReference>
<evidence type="ECO:0000256" key="10">
    <source>
        <dbReference type="ARBA" id="ARBA00023326"/>
    </source>
</evidence>
<keyword evidence="5" id="KW-0964">Secreted</keyword>
<evidence type="ECO:0000256" key="8">
    <source>
        <dbReference type="ARBA" id="ARBA00023277"/>
    </source>
</evidence>
<dbReference type="CDD" id="cd10316">
    <property type="entry name" value="RGL4_M"/>
    <property type="match status" value="1"/>
</dbReference>
<dbReference type="GO" id="GO:0071555">
    <property type="term" value="P:cell wall organization"/>
    <property type="evidence" value="ECO:0007669"/>
    <property type="project" value="UniProtKB-KW"/>
</dbReference>
<evidence type="ECO:0000256" key="9">
    <source>
        <dbReference type="ARBA" id="ARBA00023316"/>
    </source>
</evidence>
<keyword evidence="6 11" id="KW-0732">Signal</keyword>
<dbReference type="SUPFAM" id="SSF74650">
    <property type="entry name" value="Galactose mutarotase-like"/>
    <property type="match status" value="1"/>
</dbReference>
<dbReference type="EC" id="4.2.2.23" evidence="4"/>
<keyword evidence="9" id="KW-0961">Cell wall biogenesis/degradation</keyword>
<dbReference type="InterPro" id="IPR051850">
    <property type="entry name" value="Polysacch_Lyase_4"/>
</dbReference>
<dbReference type="InterPro" id="IPR008979">
    <property type="entry name" value="Galactose-bd-like_sf"/>
</dbReference>
<keyword evidence="8" id="KW-0119">Carbohydrate metabolism</keyword>
<feature type="chain" id="PRO_5012115009" description="rhamnogalacturonan endolyase" evidence="11">
    <location>
        <begin position="20"/>
        <end position="663"/>
    </location>
</feature>
<keyword evidence="10" id="KW-0624">Polysaccharide degradation</keyword>
<protein>
    <recommendedName>
        <fullName evidence="4">rhamnogalacturonan endolyase</fullName>
        <ecNumber evidence="4">4.2.2.23</ecNumber>
    </recommendedName>
</protein>
<comment type="similarity">
    <text evidence="3">Belongs to the polysaccharide lyase 4 family.</text>
</comment>
<dbReference type="InterPro" id="IPR029411">
    <property type="entry name" value="RG-lyase_III"/>
</dbReference>
<gene>
    <name evidence="14" type="ORF">ASPVEDRAFT_130540</name>
</gene>
<evidence type="ECO:0000259" key="13">
    <source>
        <dbReference type="Pfam" id="PF14686"/>
    </source>
</evidence>
<feature type="signal peptide" evidence="11">
    <location>
        <begin position="1"/>
        <end position="19"/>
    </location>
</feature>
<dbReference type="CDD" id="cd10317">
    <property type="entry name" value="RGL4_C"/>
    <property type="match status" value="1"/>
</dbReference>
<comment type="catalytic activity">
    <reaction evidence="1">
        <text>Endotype eliminative cleavage of L-alpha-rhamnopyranosyl-(1-&gt;4)-alpha-D-galactopyranosyluronic acid bonds of rhamnogalacturonan I domains in ramified hairy regions of pectin leaving L-rhamnopyranose at the reducing end and 4-deoxy-4,5-unsaturated D-galactopyranosyluronic acid at the non-reducing end.</text>
        <dbReference type="EC" id="4.2.2.23"/>
    </reaction>
</comment>
<reference evidence="15" key="1">
    <citation type="journal article" date="2017" name="Genome Biol.">
        <title>Comparative genomics reveals high biological diversity and specific adaptations in the industrially and medically important fungal genus Aspergillus.</title>
        <authorList>
            <person name="de Vries R.P."/>
            <person name="Riley R."/>
            <person name="Wiebenga A."/>
            <person name="Aguilar-Osorio G."/>
            <person name="Amillis S."/>
            <person name="Uchima C.A."/>
            <person name="Anderluh G."/>
            <person name="Asadollahi M."/>
            <person name="Askin M."/>
            <person name="Barry K."/>
            <person name="Battaglia E."/>
            <person name="Bayram O."/>
            <person name="Benocci T."/>
            <person name="Braus-Stromeyer S.A."/>
            <person name="Caldana C."/>
            <person name="Canovas D."/>
            <person name="Cerqueira G.C."/>
            <person name="Chen F."/>
            <person name="Chen W."/>
            <person name="Choi C."/>
            <person name="Clum A."/>
            <person name="Dos Santos R.A."/>
            <person name="Damasio A.R."/>
            <person name="Diallinas G."/>
            <person name="Emri T."/>
            <person name="Fekete E."/>
            <person name="Flipphi M."/>
            <person name="Freyberg S."/>
            <person name="Gallo A."/>
            <person name="Gournas C."/>
            <person name="Habgood R."/>
            <person name="Hainaut M."/>
            <person name="Harispe M.L."/>
            <person name="Henrissat B."/>
            <person name="Hilden K.S."/>
            <person name="Hope R."/>
            <person name="Hossain A."/>
            <person name="Karabika E."/>
            <person name="Karaffa L."/>
            <person name="Karanyi Z."/>
            <person name="Krasevec N."/>
            <person name="Kuo A."/>
            <person name="Kusch H."/>
            <person name="LaButti K."/>
            <person name="Lagendijk E.L."/>
            <person name="Lapidus A."/>
            <person name="Levasseur A."/>
            <person name="Lindquist E."/>
            <person name="Lipzen A."/>
            <person name="Logrieco A.F."/>
            <person name="MacCabe A."/>
            <person name="Maekelae M.R."/>
            <person name="Malavazi I."/>
            <person name="Melin P."/>
            <person name="Meyer V."/>
            <person name="Mielnichuk N."/>
            <person name="Miskei M."/>
            <person name="Molnar A.P."/>
            <person name="Mule G."/>
            <person name="Ngan C.Y."/>
            <person name="Orejas M."/>
            <person name="Orosz E."/>
            <person name="Ouedraogo J.P."/>
            <person name="Overkamp K.M."/>
            <person name="Park H.-S."/>
            <person name="Perrone G."/>
            <person name="Piumi F."/>
            <person name="Punt P.J."/>
            <person name="Ram A.F."/>
            <person name="Ramon A."/>
            <person name="Rauscher S."/>
            <person name="Record E."/>
            <person name="Riano-Pachon D.M."/>
            <person name="Robert V."/>
            <person name="Roehrig J."/>
            <person name="Ruller R."/>
            <person name="Salamov A."/>
            <person name="Salih N.S."/>
            <person name="Samson R.A."/>
            <person name="Sandor E."/>
            <person name="Sanguinetti M."/>
            <person name="Schuetze T."/>
            <person name="Sepcic K."/>
            <person name="Shelest E."/>
            <person name="Sherlock G."/>
            <person name="Sophianopoulou V."/>
            <person name="Squina F.M."/>
            <person name="Sun H."/>
            <person name="Susca A."/>
            <person name="Todd R.B."/>
            <person name="Tsang A."/>
            <person name="Unkles S.E."/>
            <person name="van de Wiele N."/>
            <person name="van Rossen-Uffink D."/>
            <person name="Oliveira J.V."/>
            <person name="Vesth T.C."/>
            <person name="Visser J."/>
            <person name="Yu J.-H."/>
            <person name="Zhou M."/>
            <person name="Andersen M.R."/>
            <person name="Archer D.B."/>
            <person name="Baker S.E."/>
            <person name="Benoit I."/>
            <person name="Brakhage A.A."/>
            <person name="Braus G.H."/>
            <person name="Fischer R."/>
            <person name="Frisvad J.C."/>
            <person name="Goldman G.H."/>
            <person name="Houbraken J."/>
            <person name="Oakley B."/>
            <person name="Pocsi I."/>
            <person name="Scazzocchio C."/>
            <person name="Seiboth B."/>
            <person name="vanKuyk P.A."/>
            <person name="Wortman J."/>
            <person name="Dyer P.S."/>
            <person name="Grigoriev I.V."/>
        </authorList>
    </citation>
    <scope>NUCLEOTIDE SEQUENCE [LARGE SCALE GENOMIC DNA]</scope>
    <source>
        <strain evidence="15">CBS 583.65</strain>
    </source>
</reference>
<evidence type="ECO:0000256" key="11">
    <source>
        <dbReference type="SAM" id="SignalP"/>
    </source>
</evidence>
<keyword evidence="7" id="KW-0456">Lyase</keyword>
<comment type="subcellular location">
    <subcellularLocation>
        <location evidence="2">Secreted</location>
    </subcellularLocation>
</comment>
<proteinExistence type="inferred from homology"/>
<evidence type="ECO:0000313" key="14">
    <source>
        <dbReference type="EMBL" id="OJJ01755.1"/>
    </source>
</evidence>
<keyword evidence="15" id="KW-1185">Reference proteome</keyword>
<dbReference type="GO" id="GO:0030246">
    <property type="term" value="F:carbohydrate binding"/>
    <property type="evidence" value="ECO:0007669"/>
    <property type="project" value="InterPro"/>
</dbReference>
<dbReference type="OrthoDB" id="2130367at2759"/>
<evidence type="ECO:0000259" key="12">
    <source>
        <dbReference type="Pfam" id="PF14683"/>
    </source>
</evidence>
<dbReference type="Gene3D" id="2.60.40.1120">
    <property type="entry name" value="Carboxypeptidase-like, regulatory domain"/>
    <property type="match status" value="1"/>
</dbReference>
<dbReference type="GO" id="GO:0005576">
    <property type="term" value="C:extracellular region"/>
    <property type="evidence" value="ECO:0007669"/>
    <property type="project" value="UniProtKB-SubCell"/>
</dbReference>
<dbReference type="Proteomes" id="UP000184073">
    <property type="component" value="Unassembled WGS sequence"/>
</dbReference>
<feature type="domain" description="Rhamnogalacturonan lyase" evidence="13">
    <location>
        <begin position="358"/>
        <end position="433"/>
    </location>
</feature>
<dbReference type="CDD" id="cd10320">
    <property type="entry name" value="RGL4_N"/>
    <property type="match status" value="1"/>
</dbReference>
<feature type="domain" description="Rhamnogalacturonan lyase" evidence="12">
    <location>
        <begin position="446"/>
        <end position="660"/>
    </location>
</feature>
<evidence type="ECO:0000313" key="15">
    <source>
        <dbReference type="Proteomes" id="UP000184073"/>
    </source>
</evidence>
<dbReference type="AlphaFoldDB" id="A0A1L9PJZ2"/>
<dbReference type="RefSeq" id="XP_040667517.1">
    <property type="nucleotide sequence ID" value="XM_040806733.1"/>
</dbReference>
<dbReference type="PANTHER" id="PTHR32018">
    <property type="entry name" value="RHAMNOGALACTURONATE LYASE FAMILY PROTEIN"/>
    <property type="match status" value="1"/>
</dbReference>
<dbReference type="SUPFAM" id="SSF49785">
    <property type="entry name" value="Galactose-binding domain-like"/>
    <property type="match status" value="1"/>
</dbReference>
<evidence type="ECO:0000256" key="7">
    <source>
        <dbReference type="ARBA" id="ARBA00023239"/>
    </source>
</evidence>
<dbReference type="GO" id="GO:0102210">
    <property type="term" value="F:rhamnogalacturonan endolyase activity"/>
    <property type="evidence" value="ECO:0007669"/>
    <property type="project" value="UniProtKB-EC"/>
</dbReference>
<name>A0A1L9PJZ2_ASPVE</name>
<organism evidence="14 15">
    <name type="scientific">Aspergillus versicolor CBS 583.65</name>
    <dbReference type="NCBI Taxonomy" id="1036611"/>
    <lineage>
        <taxon>Eukaryota</taxon>
        <taxon>Fungi</taxon>
        <taxon>Dikarya</taxon>
        <taxon>Ascomycota</taxon>
        <taxon>Pezizomycotina</taxon>
        <taxon>Eurotiomycetes</taxon>
        <taxon>Eurotiomycetidae</taxon>
        <taxon>Eurotiales</taxon>
        <taxon>Aspergillaceae</taxon>
        <taxon>Aspergillus</taxon>
        <taxon>Aspergillus subgen. Nidulantes</taxon>
    </lineage>
</organism>
<dbReference type="GeneID" id="63722244"/>
<dbReference type="STRING" id="1036611.A0A1L9PJZ2"/>
<dbReference type="InterPro" id="IPR011013">
    <property type="entry name" value="Gal_mutarotase_sf_dom"/>
</dbReference>
<evidence type="ECO:0000256" key="3">
    <source>
        <dbReference type="ARBA" id="ARBA00010418"/>
    </source>
</evidence>
<evidence type="ECO:0000256" key="5">
    <source>
        <dbReference type="ARBA" id="ARBA00022525"/>
    </source>
</evidence>
<dbReference type="Gene3D" id="2.60.120.260">
    <property type="entry name" value="Galactose-binding domain-like"/>
    <property type="match status" value="1"/>
</dbReference>